<dbReference type="EMBL" id="CADCVB010000092">
    <property type="protein sequence ID" value="CAA9425527.1"/>
    <property type="molecule type" value="Genomic_DNA"/>
</dbReference>
<organism evidence="1">
    <name type="scientific">uncultured Rubrobacteraceae bacterium</name>
    <dbReference type="NCBI Taxonomy" id="349277"/>
    <lineage>
        <taxon>Bacteria</taxon>
        <taxon>Bacillati</taxon>
        <taxon>Actinomycetota</taxon>
        <taxon>Rubrobacteria</taxon>
        <taxon>Rubrobacterales</taxon>
        <taxon>Rubrobacteraceae</taxon>
        <taxon>environmental samples</taxon>
    </lineage>
</organism>
<name>A0A6J4PTD3_9ACTN</name>
<evidence type="ECO:0000313" key="1">
    <source>
        <dbReference type="EMBL" id="CAA9425527.1"/>
    </source>
</evidence>
<gene>
    <name evidence="1" type="ORF">AVDCRST_MAG78-1340</name>
</gene>
<protein>
    <submittedName>
        <fullName evidence="1">Uncharacterized protein</fullName>
    </submittedName>
</protein>
<accession>A0A6J4PTD3</accession>
<dbReference type="AlphaFoldDB" id="A0A6J4PTD3"/>
<reference evidence="1" key="1">
    <citation type="submission" date="2020-02" db="EMBL/GenBank/DDBJ databases">
        <authorList>
            <person name="Meier V. D."/>
        </authorList>
    </citation>
    <scope>NUCLEOTIDE SEQUENCE</scope>
    <source>
        <strain evidence="1">AVDCRST_MAG78</strain>
    </source>
</reference>
<proteinExistence type="predicted"/>
<sequence length="84" mass="9246">MLYRVTIILKSGAIKDLLATEFDLNLDPRHPVTIEAPHEYLYKDANGEEASLYLTLKEIAAITVEPALAETDVDPGIADSSPDY</sequence>